<organism evidence="1 2">
    <name type="scientific">Paenibacillus paeoniae</name>
    <dbReference type="NCBI Taxonomy" id="2292705"/>
    <lineage>
        <taxon>Bacteria</taxon>
        <taxon>Bacillati</taxon>
        <taxon>Bacillota</taxon>
        <taxon>Bacilli</taxon>
        <taxon>Bacillales</taxon>
        <taxon>Paenibacillaceae</taxon>
        <taxon>Paenibacillus</taxon>
    </lineage>
</organism>
<comment type="caution">
    <text evidence="1">The sequence shown here is derived from an EMBL/GenBank/DDBJ whole genome shotgun (WGS) entry which is preliminary data.</text>
</comment>
<dbReference type="AlphaFoldDB" id="A0A371PLF6"/>
<proteinExistence type="predicted"/>
<sequence length="130" mass="14140">MKGWLLVICMVMVLAGCGTGTFEKKNGTIPNSIGNPTVQEVLKGNPEANMIMYNDVVLVSGIDWVDEVELTKGEFLLEITLKTDDAEQFENGAANQLPIGTKIYGAKERGDIVIAETDAGDIRYFKLVEG</sequence>
<dbReference type="OrthoDB" id="1909991at2"/>
<dbReference type="RefSeq" id="WP_116044374.1">
    <property type="nucleotide sequence ID" value="NZ_QUBQ01000001.1"/>
</dbReference>
<dbReference type="EMBL" id="QUBQ01000001">
    <property type="protein sequence ID" value="REK77038.1"/>
    <property type="molecule type" value="Genomic_DNA"/>
</dbReference>
<dbReference type="PROSITE" id="PS51257">
    <property type="entry name" value="PROKAR_LIPOPROTEIN"/>
    <property type="match status" value="1"/>
</dbReference>
<accession>A0A371PLF6</accession>
<gene>
    <name evidence="1" type="ORF">DX130_08525</name>
</gene>
<keyword evidence="2" id="KW-1185">Reference proteome</keyword>
<reference evidence="1 2" key="1">
    <citation type="submission" date="2018-08" db="EMBL/GenBank/DDBJ databases">
        <title>Paenibacillus sp. M4BSY-1, whole genome shotgun sequence.</title>
        <authorList>
            <person name="Tuo L."/>
        </authorList>
    </citation>
    <scope>NUCLEOTIDE SEQUENCE [LARGE SCALE GENOMIC DNA]</scope>
    <source>
        <strain evidence="1 2">M4BSY-1</strain>
    </source>
</reference>
<evidence type="ECO:0000313" key="2">
    <source>
        <dbReference type="Proteomes" id="UP000261905"/>
    </source>
</evidence>
<dbReference type="Proteomes" id="UP000261905">
    <property type="component" value="Unassembled WGS sequence"/>
</dbReference>
<name>A0A371PLF6_9BACL</name>
<evidence type="ECO:0000313" key="1">
    <source>
        <dbReference type="EMBL" id="REK77038.1"/>
    </source>
</evidence>
<protein>
    <submittedName>
        <fullName evidence="1">Uncharacterized protein</fullName>
    </submittedName>
</protein>